<protein>
    <submittedName>
        <fullName evidence="1">Target of rapamycin (TOR) kinase 1</fullName>
    </submittedName>
</protein>
<keyword evidence="1" id="KW-0418">Kinase</keyword>
<dbReference type="EMBL" id="NBCO01000023">
    <property type="protein sequence ID" value="ORC87264.1"/>
    <property type="molecule type" value="Genomic_DNA"/>
</dbReference>
<dbReference type="GO" id="GO:0003676">
    <property type="term" value="F:nucleic acid binding"/>
    <property type="evidence" value="ECO:0007669"/>
    <property type="project" value="InterPro"/>
</dbReference>
<dbReference type="Proteomes" id="UP000192257">
    <property type="component" value="Unassembled WGS sequence"/>
</dbReference>
<reference evidence="1 2" key="1">
    <citation type="submission" date="2017-03" db="EMBL/GenBank/DDBJ databases">
        <title>An alternative strategy for trypanosome survival in the mammalian bloodstream revealed through genome and transcriptome analysis of the ubiquitous bovine parasite Trypanosoma (Megatrypanum) theileri.</title>
        <authorList>
            <person name="Kelly S."/>
            <person name="Ivens A."/>
            <person name="Mott A."/>
            <person name="O'Neill E."/>
            <person name="Emms D."/>
            <person name="Macleod O."/>
            <person name="Voorheis P."/>
            <person name="Matthews J."/>
            <person name="Matthews K."/>
            <person name="Carrington M."/>
        </authorList>
    </citation>
    <scope>NUCLEOTIDE SEQUENCE [LARGE SCALE GENOMIC DNA]</scope>
    <source>
        <strain evidence="1">Edinburgh</strain>
    </source>
</reference>
<dbReference type="Gene3D" id="3.30.420.10">
    <property type="entry name" value="Ribonuclease H-like superfamily/Ribonuclease H"/>
    <property type="match status" value="1"/>
</dbReference>
<accession>A0A1X0NRE2</accession>
<dbReference type="AlphaFoldDB" id="A0A1X0NRE2"/>
<dbReference type="VEuPathDB" id="TriTrypDB:TM35_000232350"/>
<keyword evidence="2" id="KW-1185">Reference proteome</keyword>
<sequence length="341" mass="37912">MGYKVSPEILQTVTSVIAGVPEMVKPTWAAPCELRLDVWIDNIRISGNSQEVVKWEQQVRRRADECRATIGEVISVAHSYTFLGVVFDHSSRTVGLSTKCIGKLQDIRPLRLWTVAEMEVAVSRFLYAAAILGVRLTKFFFFLKAVRRRLSALNRGRLSLTAQARLPRSATREGRVLLRTLLRNEKRLITDASLHGWGAIMFLESGEVKIAGGTWITPPALIVQAEARAVRLALLAFAEILPQHIQVFVDNTSLQHSARKGHAKSYALTWELHRILRILDSRGVQASFEYVESRDNPADGLSRGAVFSTVDLAKGVQLAKGSGGFWRGRDSRICHFVSPAG</sequence>
<proteinExistence type="predicted"/>
<dbReference type="OrthoDB" id="248467at2759"/>
<dbReference type="GO" id="GO:0016301">
    <property type="term" value="F:kinase activity"/>
    <property type="evidence" value="ECO:0007669"/>
    <property type="project" value="UniProtKB-KW"/>
</dbReference>
<gene>
    <name evidence="1" type="ORF">TM35_000232350</name>
</gene>
<evidence type="ECO:0000313" key="2">
    <source>
        <dbReference type="Proteomes" id="UP000192257"/>
    </source>
</evidence>
<evidence type="ECO:0000313" key="1">
    <source>
        <dbReference type="EMBL" id="ORC87264.1"/>
    </source>
</evidence>
<dbReference type="GeneID" id="39987255"/>
<dbReference type="InterPro" id="IPR036397">
    <property type="entry name" value="RNaseH_sf"/>
</dbReference>
<comment type="caution">
    <text evidence="1">The sequence shown here is derived from an EMBL/GenBank/DDBJ whole genome shotgun (WGS) entry which is preliminary data.</text>
</comment>
<organism evidence="1 2">
    <name type="scientific">Trypanosoma theileri</name>
    <dbReference type="NCBI Taxonomy" id="67003"/>
    <lineage>
        <taxon>Eukaryota</taxon>
        <taxon>Discoba</taxon>
        <taxon>Euglenozoa</taxon>
        <taxon>Kinetoplastea</taxon>
        <taxon>Metakinetoplastina</taxon>
        <taxon>Trypanosomatida</taxon>
        <taxon>Trypanosomatidae</taxon>
        <taxon>Trypanosoma</taxon>
    </lineage>
</organism>
<dbReference type="RefSeq" id="XP_028881330.1">
    <property type="nucleotide sequence ID" value="XM_029027475.1"/>
</dbReference>
<keyword evidence="1" id="KW-0808">Transferase</keyword>
<name>A0A1X0NRE2_9TRYP</name>